<name>A0ABM4B1J8_HYDVU</name>
<organism evidence="2 3">
    <name type="scientific">Hydra vulgaris</name>
    <name type="common">Hydra</name>
    <name type="synonym">Hydra attenuata</name>
    <dbReference type="NCBI Taxonomy" id="6087"/>
    <lineage>
        <taxon>Eukaryota</taxon>
        <taxon>Metazoa</taxon>
        <taxon>Cnidaria</taxon>
        <taxon>Hydrozoa</taxon>
        <taxon>Hydroidolina</taxon>
        <taxon>Anthoathecata</taxon>
        <taxon>Aplanulata</taxon>
        <taxon>Hydridae</taxon>
        <taxon>Hydra</taxon>
    </lineage>
</organism>
<protein>
    <submittedName>
        <fullName evidence="3">Uncharacterized protein LOC136074252</fullName>
    </submittedName>
</protein>
<dbReference type="Proteomes" id="UP001652625">
    <property type="component" value="Chromosome 01"/>
</dbReference>
<accession>A0ABM4B1J8</accession>
<dbReference type="InterPro" id="IPR002492">
    <property type="entry name" value="Transposase_Tc1-like"/>
</dbReference>
<gene>
    <name evidence="3" type="primary">LOC136074252</name>
</gene>
<evidence type="ECO:0000313" key="3">
    <source>
        <dbReference type="RefSeq" id="XP_065642629.1"/>
    </source>
</evidence>
<feature type="domain" description="Transposase Tc1-like" evidence="1">
    <location>
        <begin position="71"/>
        <end position="140"/>
    </location>
</feature>
<reference evidence="2" key="1">
    <citation type="submission" date="2025-05" db="UniProtKB">
        <authorList>
            <consortium name="RefSeq"/>
        </authorList>
    </citation>
    <scope>NUCLEOTIDE SEQUENCE [LARGE SCALE GENOMIC DNA]</scope>
</reference>
<dbReference type="InterPro" id="IPR009057">
    <property type="entry name" value="Homeodomain-like_sf"/>
</dbReference>
<keyword evidence="2" id="KW-1185">Reference proteome</keyword>
<proteinExistence type="predicted"/>
<evidence type="ECO:0000313" key="2">
    <source>
        <dbReference type="Proteomes" id="UP001652625"/>
    </source>
</evidence>
<evidence type="ECO:0000259" key="1">
    <source>
        <dbReference type="Pfam" id="PF01498"/>
    </source>
</evidence>
<dbReference type="InterPro" id="IPR036388">
    <property type="entry name" value="WH-like_DNA-bd_sf"/>
</dbReference>
<reference evidence="3" key="2">
    <citation type="submission" date="2025-08" db="UniProtKB">
        <authorList>
            <consortium name="RefSeq"/>
        </authorList>
    </citation>
    <scope>IDENTIFICATION</scope>
</reference>
<dbReference type="PANTHER" id="PTHR46068:SF1">
    <property type="entry name" value="TRANSPOSASE IS30-LIKE HTH DOMAIN-CONTAINING PROTEIN"/>
    <property type="match status" value="1"/>
</dbReference>
<dbReference type="PANTHER" id="PTHR46068">
    <property type="entry name" value="PROTEIN CBG27172"/>
    <property type="match status" value="1"/>
</dbReference>
<sequence>MSKTRELSVSERSQIVILHKQGHSQVEISKIMKCSRKAVQNAINRFSETGSYKNRPKTGRKRILSPRNHRFLNRISLRNRTKSSKDLVSDLWEHRKIQISAPSVRRYLKEGNLHGRRARRKPLLTEHHKKLRLEWAKQHQKIGPKLFGQTNQI</sequence>
<dbReference type="RefSeq" id="XP_065642629.1">
    <property type="nucleotide sequence ID" value="XM_065786557.1"/>
</dbReference>
<dbReference type="Pfam" id="PF01498">
    <property type="entry name" value="HTH_Tnp_Tc3_2"/>
    <property type="match status" value="1"/>
</dbReference>
<dbReference type="Pfam" id="PF13551">
    <property type="entry name" value="HTH_29"/>
    <property type="match status" value="1"/>
</dbReference>
<dbReference type="SUPFAM" id="SSF46689">
    <property type="entry name" value="Homeodomain-like"/>
    <property type="match status" value="1"/>
</dbReference>
<dbReference type="Gene3D" id="1.10.10.10">
    <property type="entry name" value="Winged helix-like DNA-binding domain superfamily/Winged helix DNA-binding domain"/>
    <property type="match status" value="1"/>
</dbReference>
<dbReference type="GeneID" id="136074252"/>